<keyword evidence="7" id="KW-1185">Reference proteome</keyword>
<dbReference type="eggNOG" id="COG3895">
    <property type="taxonomic scope" value="Bacteria"/>
</dbReference>
<keyword evidence="1" id="KW-0732">Signal</keyword>
<name>E8M0A7_9VIBR</name>
<feature type="domain" description="C-type lysozyme inhibitor" evidence="5">
    <location>
        <begin position="36"/>
        <end position="106"/>
    </location>
</feature>
<accession>E8M0A7</accession>
<evidence type="ECO:0000256" key="2">
    <source>
        <dbReference type="ARBA" id="ARBA00023136"/>
    </source>
</evidence>
<dbReference type="SUPFAM" id="SSF141488">
    <property type="entry name" value="YdhA-like"/>
    <property type="match status" value="1"/>
</dbReference>
<evidence type="ECO:0000313" key="6">
    <source>
        <dbReference type="EMBL" id="EGA63578.1"/>
    </source>
</evidence>
<proteinExistence type="predicted"/>
<evidence type="ECO:0000256" key="1">
    <source>
        <dbReference type="ARBA" id="ARBA00022729"/>
    </source>
</evidence>
<reference evidence="6 7" key="1">
    <citation type="journal article" date="2012" name="Int. J. Syst. Evol. Microbiol.">
        <title>Vibrio caribbeanicus sp. nov., isolated from the marine sponge Scleritoderma cyanea.</title>
        <authorList>
            <person name="Hoffmann M."/>
            <person name="Monday S.R."/>
            <person name="Allard M.W."/>
            <person name="Strain E.A."/>
            <person name="Whittaker P."/>
            <person name="Naum M."/>
            <person name="McCarthy P.J."/>
            <person name="Lopez J.V."/>
            <person name="Fischer M."/>
            <person name="Brown E.W."/>
        </authorList>
    </citation>
    <scope>NUCLEOTIDE SEQUENCE [LARGE SCALE GENOMIC DNA]</scope>
    <source>
        <strain evidence="6 7">LMG 20546</strain>
    </source>
</reference>
<dbReference type="Gene3D" id="2.40.128.200">
    <property type="match status" value="1"/>
</dbReference>
<comment type="caution">
    <text evidence="6">The sequence shown here is derived from an EMBL/GenBank/DDBJ whole genome shotgun (WGS) entry which is preliminary data.</text>
</comment>
<dbReference type="EMBL" id="AEVS01000115">
    <property type="protein sequence ID" value="EGA63578.1"/>
    <property type="molecule type" value="Genomic_DNA"/>
</dbReference>
<evidence type="ECO:0000256" key="3">
    <source>
        <dbReference type="ARBA" id="ARBA00023139"/>
    </source>
</evidence>
<dbReference type="Pfam" id="PF09864">
    <property type="entry name" value="MliC"/>
    <property type="match status" value="1"/>
</dbReference>
<organism evidence="6 7">
    <name type="scientific">Vibrio brasiliensis LMG 20546</name>
    <dbReference type="NCBI Taxonomy" id="945543"/>
    <lineage>
        <taxon>Bacteria</taxon>
        <taxon>Pseudomonadati</taxon>
        <taxon>Pseudomonadota</taxon>
        <taxon>Gammaproteobacteria</taxon>
        <taxon>Vibrionales</taxon>
        <taxon>Vibrionaceae</taxon>
        <taxon>Vibrio</taxon>
        <taxon>Vibrio oreintalis group</taxon>
    </lineage>
</organism>
<keyword evidence="4" id="KW-0449">Lipoprotein</keyword>
<dbReference type="InterPro" id="IPR036328">
    <property type="entry name" value="MliC_sf"/>
</dbReference>
<evidence type="ECO:0000256" key="4">
    <source>
        <dbReference type="ARBA" id="ARBA00023288"/>
    </source>
</evidence>
<dbReference type="STRING" id="945543.VIBR0546_19714"/>
<keyword evidence="2" id="KW-0472">Membrane</keyword>
<gene>
    <name evidence="6" type="ORF">VIBR0546_19714</name>
</gene>
<dbReference type="PROSITE" id="PS51257">
    <property type="entry name" value="PROKAR_LIPOPROTEIN"/>
    <property type="match status" value="1"/>
</dbReference>
<keyword evidence="3" id="KW-0564">Palmitate</keyword>
<dbReference type="AlphaFoldDB" id="E8M0A7"/>
<evidence type="ECO:0000259" key="5">
    <source>
        <dbReference type="Pfam" id="PF09864"/>
    </source>
</evidence>
<protein>
    <recommendedName>
        <fullName evidence="5">C-type lysozyme inhibitor domain-containing protein</fullName>
    </recommendedName>
</protein>
<sequence>MTFRLLLTTIIGLGLTACSYNAVERDSAYQGDFTFYQCSADKTFKVAFMPNEPLALLRLPEHDYRLVQVPSGSGTKYILDDGTAQTLNPVTLYTKGKEARLELGRVVYKNCISQ</sequence>
<dbReference type="RefSeq" id="WP_006881518.1">
    <property type="nucleotide sequence ID" value="NZ_AEVS01000115.1"/>
</dbReference>
<dbReference type="InterPro" id="IPR018660">
    <property type="entry name" value="MliC"/>
</dbReference>
<evidence type="ECO:0000313" key="7">
    <source>
        <dbReference type="Proteomes" id="UP000004371"/>
    </source>
</evidence>
<dbReference type="Proteomes" id="UP000004371">
    <property type="component" value="Unassembled WGS sequence"/>
</dbReference>
<dbReference type="OrthoDB" id="7069120at2"/>